<dbReference type="EMBL" id="BARU01030971">
    <property type="protein sequence ID" value="GAH69348.1"/>
    <property type="molecule type" value="Genomic_DNA"/>
</dbReference>
<feature type="non-terminal residue" evidence="2">
    <location>
        <position position="73"/>
    </location>
</feature>
<organism evidence="2">
    <name type="scientific">marine sediment metagenome</name>
    <dbReference type="NCBI Taxonomy" id="412755"/>
    <lineage>
        <taxon>unclassified sequences</taxon>
        <taxon>metagenomes</taxon>
        <taxon>ecological metagenomes</taxon>
    </lineage>
</organism>
<evidence type="ECO:0000313" key="2">
    <source>
        <dbReference type="EMBL" id="GAH69348.1"/>
    </source>
</evidence>
<reference evidence="2" key="1">
    <citation type="journal article" date="2014" name="Front. Microbiol.">
        <title>High frequency of phylogenetically diverse reductive dehalogenase-homologous genes in deep subseafloor sedimentary metagenomes.</title>
        <authorList>
            <person name="Kawai M."/>
            <person name="Futagami T."/>
            <person name="Toyoda A."/>
            <person name="Takaki Y."/>
            <person name="Nishi S."/>
            <person name="Hori S."/>
            <person name="Arai W."/>
            <person name="Tsubouchi T."/>
            <person name="Morono Y."/>
            <person name="Uchiyama I."/>
            <person name="Ito T."/>
            <person name="Fujiyama A."/>
            <person name="Inagaki F."/>
            <person name="Takami H."/>
        </authorList>
    </citation>
    <scope>NUCLEOTIDE SEQUENCE</scope>
    <source>
        <strain evidence="2">Expedition CK06-06</strain>
    </source>
</reference>
<dbReference type="AlphaFoldDB" id="X1JHX6"/>
<name>X1JHX6_9ZZZZ</name>
<proteinExistence type="predicted"/>
<gene>
    <name evidence="2" type="ORF">S03H2_49054</name>
</gene>
<sequence length="73" mass="8540">MLKTNHKHFFYQAIIFICVIFFLFIIDSYQGVLADTKEVYKNIEVFSEVLRKIEKNYVEGADSKKLIYGAIKG</sequence>
<comment type="caution">
    <text evidence="2">The sequence shown here is derived from an EMBL/GenBank/DDBJ whole genome shotgun (WGS) entry which is preliminary data.</text>
</comment>
<keyword evidence="1" id="KW-0812">Transmembrane</keyword>
<protein>
    <recommendedName>
        <fullName evidence="3">Peptidase S41</fullName>
    </recommendedName>
</protein>
<accession>X1JHX6</accession>
<evidence type="ECO:0008006" key="3">
    <source>
        <dbReference type="Google" id="ProtNLM"/>
    </source>
</evidence>
<keyword evidence="1" id="KW-0472">Membrane</keyword>
<evidence type="ECO:0000256" key="1">
    <source>
        <dbReference type="SAM" id="Phobius"/>
    </source>
</evidence>
<keyword evidence="1" id="KW-1133">Transmembrane helix</keyword>
<feature type="transmembrane region" description="Helical" evidence="1">
    <location>
        <begin position="9"/>
        <end position="26"/>
    </location>
</feature>